<dbReference type="SUPFAM" id="SSF52540">
    <property type="entry name" value="P-loop containing nucleoside triphosphate hydrolases"/>
    <property type="match status" value="1"/>
</dbReference>
<dbReference type="PANTHER" id="PTHR32182:SF0">
    <property type="entry name" value="DNA REPLICATION AND REPAIR PROTEIN RECF"/>
    <property type="match status" value="1"/>
</dbReference>
<dbReference type="RefSeq" id="WP_219873532.1">
    <property type="nucleotide sequence ID" value="NZ_JAHZIJ010000012.1"/>
</dbReference>
<evidence type="ECO:0000313" key="2">
    <source>
        <dbReference type="EMBL" id="MBW7476287.1"/>
    </source>
</evidence>
<evidence type="ECO:0000313" key="3">
    <source>
        <dbReference type="Proteomes" id="UP000812277"/>
    </source>
</evidence>
<dbReference type="PANTHER" id="PTHR32182">
    <property type="entry name" value="DNA REPLICATION AND REPAIR PROTEIN RECF"/>
    <property type="match status" value="1"/>
</dbReference>
<gene>
    <name evidence="2" type="ORF">K0T92_16260</name>
</gene>
<accession>A0ABS7D8L2</accession>
<comment type="caution">
    <text evidence="2">The sequence shown here is derived from an EMBL/GenBank/DDBJ whole genome shotgun (WGS) entry which is preliminary data.</text>
</comment>
<dbReference type="EMBL" id="JAHZIJ010000012">
    <property type="protein sequence ID" value="MBW7476287.1"/>
    <property type="molecule type" value="Genomic_DNA"/>
</dbReference>
<feature type="domain" description="Endonuclease GajA/Old nuclease/RecF-like AAA" evidence="1">
    <location>
        <begin position="1"/>
        <end position="94"/>
    </location>
</feature>
<sequence length="148" mass="17470">MYIEHLKIRGFKKFSTFNIDFNKHINVLIGENEAGKSTILEAIDIVLNQRLFNSTNNSEKYFNIDNVNQFRKNPSIDTLPKIEIELFLSDEKDLNSEYFNGLHTSSTIPKNGIYFTYKFDESYREILEIMYDGSYDKNFIPTDYYISE</sequence>
<dbReference type="Proteomes" id="UP000812277">
    <property type="component" value="Unassembled WGS sequence"/>
</dbReference>
<organism evidence="2 3">
    <name type="scientific">Paenibacillus oenotherae</name>
    <dbReference type="NCBI Taxonomy" id="1435645"/>
    <lineage>
        <taxon>Bacteria</taxon>
        <taxon>Bacillati</taxon>
        <taxon>Bacillota</taxon>
        <taxon>Bacilli</taxon>
        <taxon>Bacillales</taxon>
        <taxon>Paenibacillaceae</taxon>
        <taxon>Paenibacillus</taxon>
    </lineage>
</organism>
<name>A0ABS7D8L2_9BACL</name>
<keyword evidence="3" id="KW-1185">Reference proteome</keyword>
<dbReference type="InterPro" id="IPR041685">
    <property type="entry name" value="AAA_GajA/Old/RecF-like"/>
</dbReference>
<dbReference type="InterPro" id="IPR027417">
    <property type="entry name" value="P-loop_NTPase"/>
</dbReference>
<protein>
    <submittedName>
        <fullName evidence="2">AAA family ATPase</fullName>
    </submittedName>
</protein>
<proteinExistence type="predicted"/>
<reference evidence="2 3" key="1">
    <citation type="submission" date="2021-07" db="EMBL/GenBank/DDBJ databases">
        <title>Paenibacillus radiodurans sp. nov., isolated from the southeastern edge of Tengger Desert.</title>
        <authorList>
            <person name="Zhang G."/>
        </authorList>
    </citation>
    <scope>NUCLEOTIDE SEQUENCE [LARGE SCALE GENOMIC DNA]</scope>
    <source>
        <strain evidence="2 3">DT7-4</strain>
    </source>
</reference>
<dbReference type="Gene3D" id="3.40.50.300">
    <property type="entry name" value="P-loop containing nucleotide triphosphate hydrolases"/>
    <property type="match status" value="1"/>
</dbReference>
<dbReference type="Pfam" id="PF13175">
    <property type="entry name" value="AAA_15"/>
    <property type="match status" value="1"/>
</dbReference>
<evidence type="ECO:0000259" key="1">
    <source>
        <dbReference type="Pfam" id="PF13175"/>
    </source>
</evidence>